<name>A0A8X6I8Q9_TRICU</name>
<evidence type="ECO:0000313" key="2">
    <source>
        <dbReference type="Proteomes" id="UP000887116"/>
    </source>
</evidence>
<dbReference type="AlphaFoldDB" id="A0A8X6I8Q9"/>
<evidence type="ECO:0000313" key="1">
    <source>
        <dbReference type="EMBL" id="GFR00210.1"/>
    </source>
</evidence>
<protein>
    <submittedName>
        <fullName evidence="1">Uncharacterized protein</fullName>
    </submittedName>
</protein>
<feature type="non-terminal residue" evidence="1">
    <location>
        <position position="27"/>
    </location>
</feature>
<sequence length="27" mass="2958">NYTSTIPDPVAAHYMRSAGFSSNDPKM</sequence>
<organism evidence="1 2">
    <name type="scientific">Trichonephila clavata</name>
    <name type="common">Joro spider</name>
    <name type="synonym">Nephila clavata</name>
    <dbReference type="NCBI Taxonomy" id="2740835"/>
    <lineage>
        <taxon>Eukaryota</taxon>
        <taxon>Metazoa</taxon>
        <taxon>Ecdysozoa</taxon>
        <taxon>Arthropoda</taxon>
        <taxon>Chelicerata</taxon>
        <taxon>Arachnida</taxon>
        <taxon>Araneae</taxon>
        <taxon>Araneomorphae</taxon>
        <taxon>Entelegynae</taxon>
        <taxon>Araneoidea</taxon>
        <taxon>Nephilidae</taxon>
        <taxon>Trichonephila</taxon>
    </lineage>
</organism>
<comment type="caution">
    <text evidence="1">The sequence shown here is derived from an EMBL/GenBank/DDBJ whole genome shotgun (WGS) entry which is preliminary data.</text>
</comment>
<dbReference type="EMBL" id="BMAO01005259">
    <property type="protein sequence ID" value="GFR00210.1"/>
    <property type="molecule type" value="Genomic_DNA"/>
</dbReference>
<gene>
    <name evidence="1" type="ORF">TNCT_441031</name>
</gene>
<reference evidence="1" key="1">
    <citation type="submission" date="2020-07" db="EMBL/GenBank/DDBJ databases">
        <title>Multicomponent nature underlies the extraordinary mechanical properties of spider dragline silk.</title>
        <authorList>
            <person name="Kono N."/>
            <person name="Nakamura H."/>
            <person name="Mori M."/>
            <person name="Yoshida Y."/>
            <person name="Ohtoshi R."/>
            <person name="Malay A.D."/>
            <person name="Moran D.A.P."/>
            <person name="Tomita M."/>
            <person name="Numata K."/>
            <person name="Arakawa K."/>
        </authorList>
    </citation>
    <scope>NUCLEOTIDE SEQUENCE</scope>
</reference>
<dbReference type="Proteomes" id="UP000887116">
    <property type="component" value="Unassembled WGS sequence"/>
</dbReference>
<accession>A0A8X6I8Q9</accession>
<keyword evidence="2" id="KW-1185">Reference proteome</keyword>
<proteinExistence type="predicted"/>